<evidence type="ECO:0000256" key="6">
    <source>
        <dbReference type="SAM" id="Phobius"/>
    </source>
</evidence>
<dbReference type="EMBL" id="CH981524">
    <property type="protein sequence ID" value="EDK42896.1"/>
    <property type="molecule type" value="Genomic_DNA"/>
</dbReference>
<keyword evidence="8" id="KW-1185">Reference proteome</keyword>
<dbReference type="GO" id="GO:0016020">
    <property type="term" value="C:membrane"/>
    <property type="evidence" value="ECO:0007669"/>
    <property type="project" value="UniProtKB-SubCell"/>
</dbReference>
<evidence type="ECO:0000313" key="7">
    <source>
        <dbReference type="EMBL" id="EDK42896.1"/>
    </source>
</evidence>
<feature type="transmembrane region" description="Helical" evidence="6">
    <location>
        <begin position="53"/>
        <end position="74"/>
    </location>
</feature>
<evidence type="ECO:0000256" key="2">
    <source>
        <dbReference type="ARBA" id="ARBA00022448"/>
    </source>
</evidence>
<feature type="transmembrane region" description="Helical" evidence="6">
    <location>
        <begin position="207"/>
        <end position="227"/>
    </location>
</feature>
<feature type="transmembrane region" description="Helical" evidence="6">
    <location>
        <begin position="86"/>
        <end position="119"/>
    </location>
</feature>
<dbReference type="eggNOG" id="KOG1289">
    <property type="taxonomic scope" value="Eukaryota"/>
</dbReference>
<keyword evidence="3 6" id="KW-0812">Transmembrane</keyword>
<dbReference type="InParanoid" id="A5DUN8"/>
<gene>
    <name evidence="7" type="ORF">LELG_01074</name>
</gene>
<dbReference type="PIRSF" id="PIRSF006060">
    <property type="entry name" value="AA_transporter"/>
    <property type="match status" value="1"/>
</dbReference>
<keyword evidence="2" id="KW-0813">Transport</keyword>
<dbReference type="HOGENOM" id="CLU_004495_0_3_1"/>
<name>A5DUN8_LODEL</name>
<accession>A5DUN8</accession>
<feature type="transmembrane region" description="Helical" evidence="6">
    <location>
        <begin position="395"/>
        <end position="414"/>
    </location>
</feature>
<feature type="transmembrane region" description="Helical" evidence="6">
    <location>
        <begin position="420"/>
        <end position="442"/>
    </location>
</feature>
<feature type="transmembrane region" description="Helical" evidence="6">
    <location>
        <begin position="493"/>
        <end position="512"/>
    </location>
</feature>
<dbReference type="InterPro" id="IPR002293">
    <property type="entry name" value="AA/rel_permease1"/>
</dbReference>
<dbReference type="PANTHER" id="PTHR45649">
    <property type="entry name" value="AMINO-ACID PERMEASE BAT1"/>
    <property type="match status" value="1"/>
</dbReference>
<dbReference type="VEuPathDB" id="FungiDB:LELG_01074"/>
<feature type="transmembrane region" description="Helical" evidence="6">
    <location>
        <begin position="247"/>
        <end position="265"/>
    </location>
</feature>
<protein>
    <recommendedName>
        <fullName evidence="9">GABA-specific permease</fullName>
    </recommendedName>
</protein>
<dbReference type="GO" id="GO:0022857">
    <property type="term" value="F:transmembrane transporter activity"/>
    <property type="evidence" value="ECO:0007669"/>
    <property type="project" value="InterPro"/>
</dbReference>
<feature type="transmembrane region" description="Helical" evidence="6">
    <location>
        <begin position="454"/>
        <end position="481"/>
    </location>
</feature>
<evidence type="ECO:0000256" key="4">
    <source>
        <dbReference type="ARBA" id="ARBA00022989"/>
    </source>
</evidence>
<dbReference type="OrthoDB" id="4476201at2759"/>
<evidence type="ECO:0000256" key="3">
    <source>
        <dbReference type="ARBA" id="ARBA00022692"/>
    </source>
</evidence>
<dbReference type="GeneID" id="5235491"/>
<dbReference type="AlphaFoldDB" id="A5DUN8"/>
<dbReference type="KEGG" id="lel:PVL30_001039"/>
<evidence type="ECO:0000256" key="1">
    <source>
        <dbReference type="ARBA" id="ARBA00004141"/>
    </source>
</evidence>
<dbReference type="Pfam" id="PF13520">
    <property type="entry name" value="AA_permease_2"/>
    <property type="match status" value="1"/>
</dbReference>
<keyword evidence="4 6" id="KW-1133">Transmembrane helix</keyword>
<comment type="subcellular location">
    <subcellularLocation>
        <location evidence="1">Membrane</location>
        <topology evidence="1">Multi-pass membrane protein</topology>
    </subcellularLocation>
</comment>
<organism evidence="7 8">
    <name type="scientific">Lodderomyces elongisporus (strain ATCC 11503 / CBS 2605 / JCM 1781 / NBRC 1676 / NRRL YB-4239)</name>
    <name type="common">Yeast</name>
    <name type="synonym">Saccharomyces elongisporus</name>
    <dbReference type="NCBI Taxonomy" id="379508"/>
    <lineage>
        <taxon>Eukaryota</taxon>
        <taxon>Fungi</taxon>
        <taxon>Dikarya</taxon>
        <taxon>Ascomycota</taxon>
        <taxon>Saccharomycotina</taxon>
        <taxon>Pichiomycetes</taxon>
        <taxon>Debaryomycetaceae</taxon>
        <taxon>Candida/Lodderomyces clade</taxon>
        <taxon>Lodderomyces</taxon>
    </lineage>
</organism>
<dbReference type="FunCoup" id="A5DUN8">
    <property type="interactions" value="173"/>
</dbReference>
<dbReference type="Gene3D" id="1.20.1740.10">
    <property type="entry name" value="Amino acid/polyamine transporter I"/>
    <property type="match status" value="1"/>
</dbReference>
<feature type="transmembrane region" description="Helical" evidence="6">
    <location>
        <begin position="175"/>
        <end position="195"/>
    </location>
</feature>
<sequence>MEAIRSRTETHLQNVLSNKSEVRHIDPKHNLGDADLLHQIGYKQELNRHYSTLQMFGVAFSIMGLLPSIASVLAQGLESGPAGLVWGWFIACVFIFTVGCGMSFLGSAIPTSGGLYYYTNYYCPDSIRVPLSFLIGCSNSLGLIGGLCSISYGFAVEVLSAVAISKDGDFDITNAKNYGVFVACVITCVAISCSATKHAATLQTVSIIVNMFLIILFLIAVPVGVGKNYSFNDRAFIFGNFENARDWGTVWSVFISLQPAVWVIGSYDSVIHVSEESRNAQRAIPVGILGSITACWFMGWAIVIVCAASVKDGDVARVLATDTGSPMAQIIYDALGKKWAVAFMSLIAVGQYLMSISIAIAISRQIWSFARDDGLPIIYKWVKVIDPRIKVPVRATVFAGVASLILGLLVLINGSAGSNALFSLGICSNSLAFGMPIFLSLLPYGYKKFQPGPFYFGKVVSSFISAVAVGWCAFIIVLTMFPDMKLIDRDSMNYTVVINVGIWILSLIYYFTWGYKAYSGPKSNLDDEGSDLSSNPQIDVLLLDEKA</sequence>
<feature type="transmembrane region" description="Helical" evidence="6">
    <location>
        <begin position="286"/>
        <end position="310"/>
    </location>
</feature>
<evidence type="ECO:0000313" key="8">
    <source>
        <dbReference type="Proteomes" id="UP000001996"/>
    </source>
</evidence>
<keyword evidence="5 6" id="KW-0472">Membrane</keyword>
<proteinExistence type="predicted"/>
<feature type="transmembrane region" description="Helical" evidence="6">
    <location>
        <begin position="131"/>
        <end position="155"/>
    </location>
</feature>
<dbReference type="PANTHER" id="PTHR45649:SF6">
    <property type="entry name" value="GABA-SPECIFIC PERMEASE"/>
    <property type="match status" value="1"/>
</dbReference>
<dbReference type="OMA" id="TIVFMFP"/>
<evidence type="ECO:0000256" key="5">
    <source>
        <dbReference type="ARBA" id="ARBA00023136"/>
    </source>
</evidence>
<evidence type="ECO:0008006" key="9">
    <source>
        <dbReference type="Google" id="ProtNLM"/>
    </source>
</evidence>
<feature type="transmembrane region" description="Helical" evidence="6">
    <location>
        <begin position="339"/>
        <end position="362"/>
    </location>
</feature>
<dbReference type="Proteomes" id="UP000001996">
    <property type="component" value="Unassembled WGS sequence"/>
</dbReference>
<reference evidence="7 8" key="1">
    <citation type="journal article" date="2009" name="Nature">
        <title>Evolution of pathogenicity and sexual reproduction in eight Candida genomes.</title>
        <authorList>
            <person name="Butler G."/>
            <person name="Rasmussen M.D."/>
            <person name="Lin M.F."/>
            <person name="Santos M.A."/>
            <person name="Sakthikumar S."/>
            <person name="Munro C.A."/>
            <person name="Rheinbay E."/>
            <person name="Grabherr M."/>
            <person name="Forche A."/>
            <person name="Reedy J.L."/>
            <person name="Agrafioti I."/>
            <person name="Arnaud M.B."/>
            <person name="Bates S."/>
            <person name="Brown A.J."/>
            <person name="Brunke S."/>
            <person name="Costanzo M.C."/>
            <person name="Fitzpatrick D.A."/>
            <person name="de Groot P.W."/>
            <person name="Harris D."/>
            <person name="Hoyer L.L."/>
            <person name="Hube B."/>
            <person name="Klis F.M."/>
            <person name="Kodira C."/>
            <person name="Lennard N."/>
            <person name="Logue M.E."/>
            <person name="Martin R."/>
            <person name="Neiman A.M."/>
            <person name="Nikolaou E."/>
            <person name="Quail M.A."/>
            <person name="Quinn J."/>
            <person name="Santos M.C."/>
            <person name="Schmitzberger F.F."/>
            <person name="Sherlock G."/>
            <person name="Shah P."/>
            <person name="Silverstein K.A."/>
            <person name="Skrzypek M.S."/>
            <person name="Soll D."/>
            <person name="Staggs R."/>
            <person name="Stansfield I."/>
            <person name="Stumpf M.P."/>
            <person name="Sudbery P.E."/>
            <person name="Srikantha T."/>
            <person name="Zeng Q."/>
            <person name="Berman J."/>
            <person name="Berriman M."/>
            <person name="Heitman J."/>
            <person name="Gow N.A."/>
            <person name="Lorenz M.C."/>
            <person name="Birren B.W."/>
            <person name="Kellis M."/>
            <person name="Cuomo C.A."/>
        </authorList>
    </citation>
    <scope>NUCLEOTIDE SEQUENCE [LARGE SCALE GENOMIC DNA]</scope>
    <source>
        <strain evidence="8">ATCC 11503 / BCRC 21390 / CBS 2605 / JCM 1781 / NBRC 1676 / NRRL YB-4239</strain>
    </source>
</reference>